<dbReference type="OrthoDB" id="2094269at2759"/>
<evidence type="ECO:0000313" key="3">
    <source>
        <dbReference type="EMBL" id="KAJ5108370.1"/>
    </source>
</evidence>
<dbReference type="PANTHER" id="PTHR48070:SF7">
    <property type="entry name" value="SERINE HYDROLASE FSH DOMAIN-CONTAINING PROTEIN-RELATED"/>
    <property type="match status" value="1"/>
</dbReference>
<dbReference type="Pfam" id="PF03959">
    <property type="entry name" value="FSH1"/>
    <property type="match status" value="1"/>
</dbReference>
<reference evidence="3" key="2">
    <citation type="journal article" date="2023" name="IMA Fungus">
        <title>Comparative genomic study of the Penicillium genus elucidates a diverse pangenome and 15 lateral gene transfer events.</title>
        <authorList>
            <person name="Petersen C."/>
            <person name="Sorensen T."/>
            <person name="Nielsen M.R."/>
            <person name="Sondergaard T.E."/>
            <person name="Sorensen J.L."/>
            <person name="Fitzpatrick D.A."/>
            <person name="Frisvad J.C."/>
            <person name="Nielsen K.L."/>
        </authorList>
    </citation>
    <scope>NUCLEOTIDE SEQUENCE</scope>
    <source>
        <strain evidence="3">IBT 30069</strain>
    </source>
</reference>
<dbReference type="SUPFAM" id="SSF53474">
    <property type="entry name" value="alpha/beta-Hydrolases"/>
    <property type="match status" value="1"/>
</dbReference>
<dbReference type="GO" id="GO:0005737">
    <property type="term" value="C:cytoplasm"/>
    <property type="evidence" value="ECO:0007669"/>
    <property type="project" value="TreeGrafter"/>
</dbReference>
<name>A0A9W9FXP5_9EURO</name>
<dbReference type="GO" id="GO:0019748">
    <property type="term" value="P:secondary metabolic process"/>
    <property type="evidence" value="ECO:0007669"/>
    <property type="project" value="TreeGrafter"/>
</dbReference>
<evidence type="ECO:0000256" key="1">
    <source>
        <dbReference type="ARBA" id="ARBA00022801"/>
    </source>
</evidence>
<organism evidence="3 4">
    <name type="scientific">Penicillium angulare</name>
    <dbReference type="NCBI Taxonomy" id="116970"/>
    <lineage>
        <taxon>Eukaryota</taxon>
        <taxon>Fungi</taxon>
        <taxon>Dikarya</taxon>
        <taxon>Ascomycota</taxon>
        <taxon>Pezizomycotina</taxon>
        <taxon>Eurotiomycetes</taxon>
        <taxon>Eurotiomycetidae</taxon>
        <taxon>Eurotiales</taxon>
        <taxon>Aspergillaceae</taxon>
        <taxon>Penicillium</taxon>
    </lineage>
</organism>
<dbReference type="Gene3D" id="3.40.50.1820">
    <property type="entry name" value="alpha/beta hydrolase"/>
    <property type="match status" value="1"/>
</dbReference>
<comment type="caution">
    <text evidence="3">The sequence shown here is derived from an EMBL/GenBank/DDBJ whole genome shotgun (WGS) entry which is preliminary data.</text>
</comment>
<protein>
    <recommendedName>
        <fullName evidence="2">Serine hydrolase domain-containing protein</fullName>
    </recommendedName>
</protein>
<dbReference type="GO" id="GO:0016787">
    <property type="term" value="F:hydrolase activity"/>
    <property type="evidence" value="ECO:0007669"/>
    <property type="project" value="UniProtKB-KW"/>
</dbReference>
<proteinExistence type="predicted"/>
<sequence length="259" mass="28240">MKILCLHGKGTSGAIFKSQTSSFRAQLSRKDIEFDFIDGPFKSNAAAGVDLFYPPPYFGFLEESTYDDMVAACDWLRVYISKNGPYDAVMGFSQGTIMASTYLLLHQEETPHLPPPFKAAIFSCGAVSLGVLEELGFNITSSMHHRDMASRKSLSNMASSNAILQAGGSRWQGDTTSQGLSEDQVRDEIKGPLQIPIPTVHIYGTKDPRYSAGVQLSGVCNPENRRTFNHGGGHEIPRTSAVSNTIAELLEWVLDEAGV</sequence>
<dbReference type="GO" id="GO:0017000">
    <property type="term" value="P:antibiotic biosynthetic process"/>
    <property type="evidence" value="ECO:0007669"/>
    <property type="project" value="UniProtKB-ARBA"/>
</dbReference>
<dbReference type="PANTHER" id="PTHR48070">
    <property type="entry name" value="ESTERASE OVCA2"/>
    <property type="match status" value="1"/>
</dbReference>
<dbReference type="Proteomes" id="UP001149165">
    <property type="component" value="Unassembled WGS sequence"/>
</dbReference>
<accession>A0A9W9FXP5</accession>
<gene>
    <name evidence="3" type="ORF">N7456_005045</name>
</gene>
<keyword evidence="1" id="KW-0378">Hydrolase</keyword>
<dbReference type="GO" id="GO:0005634">
    <property type="term" value="C:nucleus"/>
    <property type="evidence" value="ECO:0007669"/>
    <property type="project" value="TreeGrafter"/>
</dbReference>
<feature type="domain" description="Serine hydrolase" evidence="2">
    <location>
        <begin position="1"/>
        <end position="244"/>
    </location>
</feature>
<dbReference type="InterPro" id="IPR050593">
    <property type="entry name" value="LovG"/>
</dbReference>
<dbReference type="EMBL" id="JAPQKH010000003">
    <property type="protein sequence ID" value="KAJ5108370.1"/>
    <property type="molecule type" value="Genomic_DNA"/>
</dbReference>
<dbReference type="GO" id="GO:0072330">
    <property type="term" value="P:monocarboxylic acid biosynthetic process"/>
    <property type="evidence" value="ECO:0007669"/>
    <property type="project" value="UniProtKB-ARBA"/>
</dbReference>
<dbReference type="AlphaFoldDB" id="A0A9W9FXP5"/>
<evidence type="ECO:0000313" key="4">
    <source>
        <dbReference type="Proteomes" id="UP001149165"/>
    </source>
</evidence>
<reference evidence="3" key="1">
    <citation type="submission" date="2022-11" db="EMBL/GenBank/DDBJ databases">
        <authorList>
            <person name="Petersen C."/>
        </authorList>
    </citation>
    <scope>NUCLEOTIDE SEQUENCE</scope>
    <source>
        <strain evidence="3">IBT 30069</strain>
    </source>
</reference>
<keyword evidence="4" id="KW-1185">Reference proteome</keyword>
<dbReference type="InterPro" id="IPR029058">
    <property type="entry name" value="AB_hydrolase_fold"/>
</dbReference>
<evidence type="ECO:0000259" key="2">
    <source>
        <dbReference type="Pfam" id="PF03959"/>
    </source>
</evidence>
<dbReference type="InterPro" id="IPR005645">
    <property type="entry name" value="FSH-like_dom"/>
</dbReference>